<evidence type="ECO:0000259" key="4">
    <source>
        <dbReference type="Pfam" id="PF18042"/>
    </source>
</evidence>
<name>A0ABU2DQW5_9MICC</name>
<feature type="domain" description="ORF 12 gene product N-terminal" evidence="4">
    <location>
        <begin position="63"/>
        <end position="157"/>
    </location>
</feature>
<feature type="region of interest" description="Disordered" evidence="1">
    <location>
        <begin position="510"/>
        <end position="542"/>
    </location>
</feature>
<dbReference type="SUPFAM" id="SSF56601">
    <property type="entry name" value="beta-lactamase/transpeptidase-like"/>
    <property type="match status" value="1"/>
</dbReference>
<feature type="compositionally biased region" description="Low complexity" evidence="1">
    <location>
        <begin position="200"/>
        <end position="214"/>
    </location>
</feature>
<keyword evidence="2" id="KW-0732">Signal</keyword>
<dbReference type="Pfam" id="PF18042">
    <property type="entry name" value="ORF_12_N"/>
    <property type="match status" value="1"/>
</dbReference>
<evidence type="ECO:0000256" key="1">
    <source>
        <dbReference type="SAM" id="MobiDB-lite"/>
    </source>
</evidence>
<keyword evidence="5" id="KW-0378">Hydrolase</keyword>
<dbReference type="InterPro" id="IPR040846">
    <property type="entry name" value="ORF_12_N"/>
</dbReference>
<feature type="signal peptide" evidence="2">
    <location>
        <begin position="1"/>
        <end position="23"/>
    </location>
</feature>
<dbReference type="Pfam" id="PF13354">
    <property type="entry name" value="Beta-lactamase2"/>
    <property type="match status" value="1"/>
</dbReference>
<feature type="region of interest" description="Disordered" evidence="1">
    <location>
        <begin position="24"/>
        <end position="66"/>
    </location>
</feature>
<feature type="compositionally biased region" description="Acidic residues" evidence="1">
    <location>
        <begin position="219"/>
        <end position="231"/>
    </location>
</feature>
<dbReference type="GO" id="GO:0016787">
    <property type="term" value="F:hydrolase activity"/>
    <property type="evidence" value="ECO:0007669"/>
    <property type="project" value="UniProtKB-KW"/>
</dbReference>
<dbReference type="Gene3D" id="3.10.450.280">
    <property type="match status" value="1"/>
</dbReference>
<evidence type="ECO:0000259" key="3">
    <source>
        <dbReference type="Pfam" id="PF13354"/>
    </source>
</evidence>
<dbReference type="Proteomes" id="UP001251870">
    <property type="component" value="Unassembled WGS sequence"/>
</dbReference>
<keyword evidence="6" id="KW-1185">Reference proteome</keyword>
<dbReference type="Gene3D" id="3.40.710.10">
    <property type="entry name" value="DD-peptidase/beta-lactamase superfamily"/>
    <property type="match status" value="1"/>
</dbReference>
<feature type="compositionally biased region" description="Low complexity" evidence="1">
    <location>
        <begin position="37"/>
        <end position="53"/>
    </location>
</feature>
<proteinExistence type="predicted"/>
<comment type="caution">
    <text evidence="5">The sequence shown here is derived from an EMBL/GenBank/DDBJ whole genome shotgun (WGS) entry which is preliminary data.</text>
</comment>
<gene>
    <name evidence="5" type="ORF">RIL96_04340</name>
</gene>
<feature type="chain" id="PRO_5046589417" evidence="2">
    <location>
        <begin position="24"/>
        <end position="542"/>
    </location>
</feature>
<dbReference type="PROSITE" id="PS51257">
    <property type="entry name" value="PROKAR_LIPOPROTEIN"/>
    <property type="match status" value="1"/>
</dbReference>
<sequence>MGGRRGLGQAVLLLGALVLSSCADETTDGSEASATGERSQPSESSQQPEASQGPEPPPPSEELPDTAAGAAAEEILAVLNAETPNTAELWDDLLAEEFLADVPAQQMVELVETGFLPTAPWSIYEVDGGAEDRQLVAEIRDDVGTALQMHVGLTDEELVETLLFTEPQPDHQEATSYEEIGERLEALPGQASVLITETAAEAGSASGGNSDAPGGDVGGDADDSPGGDADDVTVHLAAGEDEPAPLASVAKLAVLWAVVEAVESEELAWTDALTVTDELRSLPSGELQDADTGTQVTVAEAAQLMIEISDNTATDMLIDALGRETVEQATADVLGEAEGLTPFLTTREMFHLRFGEGDSAFQGAEQWAQSDVSQRLEILAELADEPFDVDADDVQGAAGYPAEEPPPEWYASAEDVAALHEALAVAEQEHEQLSAILGSNPGLTDIEDAWWDELAFKGGSSPGVLTGSWQVRTEDGRTLTVVILTSAQQAQELAAQQTEVFGLTRDALMIAGEEEEPEPETEAESDPEPEAGPETGNDGETG</sequence>
<dbReference type="InterPro" id="IPR000871">
    <property type="entry name" value="Beta-lactam_class-A"/>
</dbReference>
<accession>A0ABU2DQW5</accession>
<feature type="region of interest" description="Disordered" evidence="1">
    <location>
        <begin position="200"/>
        <end position="232"/>
    </location>
</feature>
<evidence type="ECO:0000313" key="5">
    <source>
        <dbReference type="EMBL" id="MDR8018791.1"/>
    </source>
</evidence>
<evidence type="ECO:0000313" key="6">
    <source>
        <dbReference type="Proteomes" id="UP001251870"/>
    </source>
</evidence>
<feature type="domain" description="Beta-lactamase class A catalytic" evidence="3">
    <location>
        <begin position="236"/>
        <end position="485"/>
    </location>
</feature>
<protein>
    <submittedName>
        <fullName evidence="5">Serine hydrolase</fullName>
    </submittedName>
</protein>
<dbReference type="PANTHER" id="PTHR35333">
    <property type="entry name" value="BETA-LACTAMASE"/>
    <property type="match status" value="1"/>
</dbReference>
<reference evidence="5 6" key="1">
    <citation type="submission" date="2023-09" db="EMBL/GenBank/DDBJ databases">
        <title>Description of three actinobacteria isolated from air of manufacturing shop in a pharmaceutical factory.</title>
        <authorList>
            <person name="Zhang D.-F."/>
        </authorList>
    </citation>
    <scope>NUCLEOTIDE SEQUENCE [LARGE SCALE GENOMIC DNA]</scope>
    <source>
        <strain evidence="5 6">LY-0111</strain>
    </source>
</reference>
<dbReference type="PANTHER" id="PTHR35333:SF5">
    <property type="entry name" value="CONSERVED LIPOPROTEIN LPQF-RELATED"/>
    <property type="match status" value="1"/>
</dbReference>
<dbReference type="RefSeq" id="WP_310547784.1">
    <property type="nucleotide sequence ID" value="NZ_JAVKGR010000003.1"/>
</dbReference>
<feature type="compositionally biased region" description="Acidic residues" evidence="1">
    <location>
        <begin position="512"/>
        <end position="531"/>
    </location>
</feature>
<dbReference type="EMBL" id="JAVKGR010000003">
    <property type="protein sequence ID" value="MDR8018791.1"/>
    <property type="molecule type" value="Genomic_DNA"/>
</dbReference>
<dbReference type="InterPro" id="IPR012338">
    <property type="entry name" value="Beta-lactam/transpept-like"/>
</dbReference>
<dbReference type="InterPro" id="IPR045155">
    <property type="entry name" value="Beta-lactam_cat"/>
</dbReference>
<organism evidence="5 6">
    <name type="scientific">Nesterenkonia aerolata</name>
    <dbReference type="NCBI Taxonomy" id="3074079"/>
    <lineage>
        <taxon>Bacteria</taxon>
        <taxon>Bacillati</taxon>
        <taxon>Actinomycetota</taxon>
        <taxon>Actinomycetes</taxon>
        <taxon>Micrococcales</taxon>
        <taxon>Micrococcaceae</taxon>
        <taxon>Nesterenkonia</taxon>
    </lineage>
</organism>
<evidence type="ECO:0000256" key="2">
    <source>
        <dbReference type="SAM" id="SignalP"/>
    </source>
</evidence>